<dbReference type="EMBL" id="CP074347">
    <property type="protein sequence ID" value="USV02033.1"/>
    <property type="molecule type" value="Genomic_DNA"/>
</dbReference>
<name>A0ABY5CX08_9GAMM</name>
<sequence>MKIGFLFPVAIIVAAVVLLGDISHERGVINERRQDSYESRI</sequence>
<dbReference type="GeneID" id="75021482"/>
<keyword evidence="2" id="KW-1185">Reference proteome</keyword>
<proteinExistence type="predicted"/>
<organism evidence="1 2">
    <name type="scientific">Serratia entomophila</name>
    <dbReference type="NCBI Taxonomy" id="42906"/>
    <lineage>
        <taxon>Bacteria</taxon>
        <taxon>Pseudomonadati</taxon>
        <taxon>Pseudomonadota</taxon>
        <taxon>Gammaproteobacteria</taxon>
        <taxon>Enterobacterales</taxon>
        <taxon>Yersiniaceae</taxon>
        <taxon>Serratia</taxon>
    </lineage>
</organism>
<gene>
    <name evidence="1" type="ORF">KFQ06_05790</name>
</gene>
<dbReference type="InterPro" id="IPR047839">
    <property type="entry name" value="YoaK-like"/>
</dbReference>
<protein>
    <submittedName>
        <fullName evidence="1">YoaK family small membrane protein</fullName>
    </submittedName>
</protein>
<dbReference type="NCBIfam" id="NF033821">
    <property type="entry name" value="YoaK"/>
    <property type="match status" value="1"/>
</dbReference>
<reference evidence="1" key="1">
    <citation type="journal article" date="2022" name="BMC Genomics">
        <title>Genome sequence of the entomopathogenic Serratia entomophila isolate 626 and characterisation of the species specific itaconate degradation pathway.</title>
        <authorList>
            <person name="Vaughan A.L."/>
            <person name="Altermann E."/>
            <person name="Glare T.R."/>
            <person name="Hurst M.R.H."/>
        </authorList>
    </citation>
    <scope>NUCLEOTIDE SEQUENCE</scope>
    <source>
        <strain evidence="1">626</strain>
    </source>
</reference>
<dbReference type="RefSeq" id="WP_234589709.1">
    <property type="nucleotide sequence ID" value="NZ_CAMIPG010000005.1"/>
</dbReference>
<evidence type="ECO:0000313" key="1">
    <source>
        <dbReference type="EMBL" id="USV02033.1"/>
    </source>
</evidence>
<dbReference type="Proteomes" id="UP001056873">
    <property type="component" value="Chromosome"/>
</dbReference>
<accession>A0ABY5CX08</accession>
<evidence type="ECO:0000313" key="2">
    <source>
        <dbReference type="Proteomes" id="UP001056873"/>
    </source>
</evidence>